<evidence type="ECO:0000313" key="2">
    <source>
        <dbReference type="Proteomes" id="UP000326950"/>
    </source>
</evidence>
<proteinExistence type="predicted"/>
<gene>
    <name evidence="1" type="ORF">BDV40DRAFT_251125</name>
</gene>
<dbReference type="OrthoDB" id="2968323at2759"/>
<organism evidence="1 2">
    <name type="scientific">Aspergillus tamarii</name>
    <dbReference type="NCBI Taxonomy" id="41984"/>
    <lineage>
        <taxon>Eukaryota</taxon>
        <taxon>Fungi</taxon>
        <taxon>Dikarya</taxon>
        <taxon>Ascomycota</taxon>
        <taxon>Pezizomycotina</taxon>
        <taxon>Eurotiomycetes</taxon>
        <taxon>Eurotiomycetidae</taxon>
        <taxon>Eurotiales</taxon>
        <taxon>Aspergillaceae</taxon>
        <taxon>Aspergillus</taxon>
        <taxon>Aspergillus subgen. Circumdati</taxon>
    </lineage>
</organism>
<dbReference type="AlphaFoldDB" id="A0A5N6VC36"/>
<protein>
    <submittedName>
        <fullName evidence="1">Uncharacterized protein</fullName>
    </submittedName>
</protein>
<evidence type="ECO:0000313" key="1">
    <source>
        <dbReference type="EMBL" id="KAE8168596.1"/>
    </source>
</evidence>
<sequence>MLLKRPDDFDDLDDERKAEIKYQIFKLTLFQLYFIEPEEKNPILAKNAPYGPRENEVSAIGICR</sequence>
<name>A0A5N6VC36_ASPTM</name>
<accession>A0A5N6VC36</accession>
<reference evidence="1 2" key="1">
    <citation type="submission" date="2019-04" db="EMBL/GenBank/DDBJ databases">
        <title>Friends and foes A comparative genomics study of 23 Aspergillus species from section Flavi.</title>
        <authorList>
            <consortium name="DOE Joint Genome Institute"/>
            <person name="Kjaerbolling I."/>
            <person name="Vesth T."/>
            <person name="Frisvad J.C."/>
            <person name="Nybo J.L."/>
            <person name="Theobald S."/>
            <person name="Kildgaard S."/>
            <person name="Isbrandt T."/>
            <person name="Kuo A."/>
            <person name="Sato A."/>
            <person name="Lyhne E.K."/>
            <person name="Kogle M.E."/>
            <person name="Wiebenga A."/>
            <person name="Kun R.S."/>
            <person name="Lubbers R.J."/>
            <person name="Makela M.R."/>
            <person name="Barry K."/>
            <person name="Chovatia M."/>
            <person name="Clum A."/>
            <person name="Daum C."/>
            <person name="Haridas S."/>
            <person name="He G."/>
            <person name="LaButti K."/>
            <person name="Lipzen A."/>
            <person name="Mondo S."/>
            <person name="Riley R."/>
            <person name="Salamov A."/>
            <person name="Simmons B.A."/>
            <person name="Magnuson J.K."/>
            <person name="Henrissat B."/>
            <person name="Mortensen U.H."/>
            <person name="Larsen T.O."/>
            <person name="Devries R.P."/>
            <person name="Grigoriev I.V."/>
            <person name="Machida M."/>
            <person name="Baker S.E."/>
            <person name="Andersen M.R."/>
        </authorList>
    </citation>
    <scope>NUCLEOTIDE SEQUENCE [LARGE SCALE GENOMIC DNA]</scope>
    <source>
        <strain evidence="1 2">CBS 117626</strain>
    </source>
</reference>
<dbReference type="EMBL" id="ML738585">
    <property type="protein sequence ID" value="KAE8168596.1"/>
    <property type="molecule type" value="Genomic_DNA"/>
</dbReference>
<keyword evidence="2" id="KW-1185">Reference proteome</keyword>
<dbReference type="Proteomes" id="UP000326950">
    <property type="component" value="Unassembled WGS sequence"/>
</dbReference>